<proteinExistence type="predicted"/>
<name>A0A928VW87_9CYAN</name>
<dbReference type="GO" id="GO:0080153">
    <property type="term" value="P:negative regulation of reductive pentose-phosphate cycle"/>
    <property type="evidence" value="ECO:0007669"/>
    <property type="project" value="TreeGrafter"/>
</dbReference>
<organism evidence="2 3">
    <name type="scientific">Romeriopsis navalis LEGE 11480</name>
    <dbReference type="NCBI Taxonomy" id="2777977"/>
    <lineage>
        <taxon>Bacteria</taxon>
        <taxon>Bacillati</taxon>
        <taxon>Cyanobacteriota</taxon>
        <taxon>Cyanophyceae</taxon>
        <taxon>Leptolyngbyales</taxon>
        <taxon>Leptolyngbyaceae</taxon>
        <taxon>Romeriopsis</taxon>
        <taxon>Romeriopsis navalis</taxon>
    </lineage>
</organism>
<dbReference type="AlphaFoldDB" id="A0A928VW87"/>
<sequence>MTTANTSKIETQIEEERKGAREACDINGATSPECAAAWDAVEELQAEAAHQSQVKPKTNFENYCSDNPDAVECRIYED</sequence>
<keyword evidence="3" id="KW-1185">Reference proteome</keyword>
<dbReference type="SMART" id="SM01093">
    <property type="entry name" value="CP12"/>
    <property type="match status" value="1"/>
</dbReference>
<evidence type="ECO:0000313" key="2">
    <source>
        <dbReference type="EMBL" id="MBE9033314.1"/>
    </source>
</evidence>
<evidence type="ECO:0000259" key="1">
    <source>
        <dbReference type="SMART" id="SM01093"/>
    </source>
</evidence>
<dbReference type="PANTHER" id="PTHR33921:SF15">
    <property type="entry name" value="CALVIN CYCLE PROTEIN CP12-2, CHLOROPLASTIC"/>
    <property type="match status" value="1"/>
</dbReference>
<dbReference type="Proteomes" id="UP000625316">
    <property type="component" value="Unassembled WGS sequence"/>
</dbReference>
<dbReference type="InterPro" id="IPR039314">
    <property type="entry name" value="CP12-like"/>
</dbReference>
<evidence type="ECO:0000313" key="3">
    <source>
        <dbReference type="Proteomes" id="UP000625316"/>
    </source>
</evidence>
<comment type="caution">
    <text evidence="2">The sequence shown here is derived from an EMBL/GenBank/DDBJ whole genome shotgun (WGS) entry which is preliminary data.</text>
</comment>
<protein>
    <submittedName>
        <fullName evidence="2">Calvin cycle protein CP12</fullName>
    </submittedName>
</protein>
<dbReference type="Pfam" id="PF02672">
    <property type="entry name" value="CP12"/>
    <property type="match status" value="1"/>
</dbReference>
<dbReference type="EMBL" id="JADEXQ010000177">
    <property type="protein sequence ID" value="MBE9033314.1"/>
    <property type="molecule type" value="Genomic_DNA"/>
</dbReference>
<dbReference type="PANTHER" id="PTHR33921">
    <property type="entry name" value="CALVIN CYCLE PROTEIN CP12-2, CHLOROPLASTIC"/>
    <property type="match status" value="1"/>
</dbReference>
<dbReference type="InterPro" id="IPR003823">
    <property type="entry name" value="CP12_dom"/>
</dbReference>
<reference evidence="2" key="1">
    <citation type="submission" date="2020-10" db="EMBL/GenBank/DDBJ databases">
        <authorList>
            <person name="Castelo-Branco R."/>
            <person name="Eusebio N."/>
            <person name="Adriana R."/>
            <person name="Vieira A."/>
            <person name="Brugerolle De Fraissinette N."/>
            <person name="Rezende De Castro R."/>
            <person name="Schneider M.P."/>
            <person name="Vasconcelos V."/>
            <person name="Leao P.N."/>
        </authorList>
    </citation>
    <scope>NUCLEOTIDE SEQUENCE</scope>
    <source>
        <strain evidence="2">LEGE 11480</strain>
    </source>
</reference>
<accession>A0A928VW87</accession>
<gene>
    <name evidence="2" type="ORF">IQ266_26630</name>
</gene>
<feature type="domain" description="CP12" evidence="1">
    <location>
        <begin position="9"/>
        <end position="78"/>
    </location>
</feature>
<dbReference type="RefSeq" id="WP_264328122.1">
    <property type="nucleotide sequence ID" value="NZ_JADEXQ010000177.1"/>
</dbReference>